<evidence type="ECO:0000313" key="2">
    <source>
        <dbReference type="Proteomes" id="UP001165064"/>
    </source>
</evidence>
<gene>
    <name evidence="1" type="ORF">Amon02_001110300</name>
</gene>
<organism evidence="1 2">
    <name type="scientific">Ambrosiozyma monospora</name>
    <name type="common">Yeast</name>
    <name type="synonym">Endomycopsis monosporus</name>
    <dbReference type="NCBI Taxonomy" id="43982"/>
    <lineage>
        <taxon>Eukaryota</taxon>
        <taxon>Fungi</taxon>
        <taxon>Dikarya</taxon>
        <taxon>Ascomycota</taxon>
        <taxon>Saccharomycotina</taxon>
        <taxon>Pichiomycetes</taxon>
        <taxon>Pichiales</taxon>
        <taxon>Pichiaceae</taxon>
        <taxon>Ambrosiozyma</taxon>
    </lineage>
</organism>
<dbReference type="Proteomes" id="UP001165064">
    <property type="component" value="Unassembled WGS sequence"/>
</dbReference>
<protein>
    <submittedName>
        <fullName evidence="1">Unnamed protein product</fullName>
    </submittedName>
</protein>
<sequence length="274" mass="30662">MNDSDNSENVADEITFDYKAIEKENKTVHEMESGSIDDKNKSIVQIPSSQSATLVKGKAIPSSPIIQDPTELQNSGNYGNIGSAVSVSSDSDLDGSSDIFISCPTQPYKSSLKNFNFDSLPKMKPIKPIDKVSTKPVTSNSQMGPPWLSQLDQSESQVSGSLKEPQAQEEEHGVEFDAEPDVQSHFHSEVVPSSQPEDDQEEDEIDHVLPAGFFDKYKTDQLRRQIDSWGLKRVKSKKAMISLLTVTSKLMKLEDLSDAYNRFKVKVQWLFWQR</sequence>
<evidence type="ECO:0000313" key="1">
    <source>
        <dbReference type="EMBL" id="GMF00839.1"/>
    </source>
</evidence>
<comment type="caution">
    <text evidence="1">The sequence shown here is derived from an EMBL/GenBank/DDBJ whole genome shotgun (WGS) entry which is preliminary data.</text>
</comment>
<dbReference type="EMBL" id="BSXS01011582">
    <property type="protein sequence ID" value="GMF00839.1"/>
    <property type="molecule type" value="Genomic_DNA"/>
</dbReference>
<accession>A0ACB5U411</accession>
<reference evidence="1" key="1">
    <citation type="submission" date="2023-04" db="EMBL/GenBank/DDBJ databases">
        <title>Ambrosiozyma monospora NBRC 10751.</title>
        <authorList>
            <person name="Ichikawa N."/>
            <person name="Sato H."/>
            <person name="Tonouchi N."/>
        </authorList>
    </citation>
    <scope>NUCLEOTIDE SEQUENCE</scope>
    <source>
        <strain evidence="1">NBRC 10751</strain>
    </source>
</reference>
<name>A0ACB5U411_AMBMO</name>
<proteinExistence type="predicted"/>
<keyword evidence="2" id="KW-1185">Reference proteome</keyword>